<feature type="compositionally biased region" description="Pro residues" evidence="1">
    <location>
        <begin position="358"/>
        <end position="376"/>
    </location>
</feature>
<feature type="compositionally biased region" description="Gly residues" evidence="1">
    <location>
        <begin position="1003"/>
        <end position="1022"/>
    </location>
</feature>
<feature type="region of interest" description="Disordered" evidence="1">
    <location>
        <begin position="342"/>
        <end position="378"/>
    </location>
</feature>
<feature type="region of interest" description="Disordered" evidence="1">
    <location>
        <begin position="287"/>
        <end position="322"/>
    </location>
</feature>
<comment type="caution">
    <text evidence="2">The sequence shown here is derived from an EMBL/GenBank/DDBJ whole genome shotgun (WGS) entry which is preliminary data.</text>
</comment>
<dbReference type="EMBL" id="LSYV01000002">
    <property type="protein sequence ID" value="KXZ57003.1"/>
    <property type="molecule type" value="Genomic_DNA"/>
</dbReference>
<dbReference type="OrthoDB" id="542496at2759"/>
<dbReference type="AlphaFoldDB" id="A0A150H4M6"/>
<feature type="region of interest" description="Disordered" evidence="1">
    <location>
        <begin position="108"/>
        <end position="202"/>
    </location>
</feature>
<proteinExistence type="predicted"/>
<accession>A0A150H4M6</accession>
<keyword evidence="3" id="KW-1185">Reference proteome</keyword>
<dbReference type="SUPFAM" id="SSF48371">
    <property type="entry name" value="ARM repeat"/>
    <property type="match status" value="1"/>
</dbReference>
<dbReference type="Proteomes" id="UP000075714">
    <property type="component" value="Unassembled WGS sequence"/>
</dbReference>
<evidence type="ECO:0000313" key="3">
    <source>
        <dbReference type="Proteomes" id="UP000075714"/>
    </source>
</evidence>
<sequence>MNDQATLLKWAQQLNASKQACVRLLDAVSQQGLALPAIHEAGLLQPLCAALRSKDARAQQRAVAVLLEASRCGPGGEQTLAAAPGCCQALLDLVAAGMPVASSVFEGAGAAQQRAPPQTPTHSQQQPLQTTTSGQQGSDAGSGVAQAGGSGAGAGDPSVGGGNGGYGTSASGRSVGGPGATSGNGQSATASPEPPRHSWEEPAGAACAACSLLWRLSAEGESRELLLSNTSALVQELLPVLVGLLARAGPDLRVALSAGFAAAASAATAAGTPPNGVGGCGGGGASGGGGGTGGAWSPAPGKSTSAFPSAAVSTTSSPEASPRDPAIVATVFAAAAAAGIALPTGPQPVSRGPTPHTDTPPPPPPPPRPPPPPQLPPYLHMQAVMQAGSVQHQRGTAGGVGAASGVGPWHLAPVSPPSARASGPTADAEAVAATLAHVAGLLRVLACNPAVAAALAAQEGAALRRLLRAMVQAAFRGAAAAAAAAGASPDAAAAAGPAPLDPVAALTAAAFALHTLRLAASAGPAAAEALVAADGGALACVRTLTYYLIQRSMEQTMPLDEQVLMLQAVAAGTLARLAEHPAARSVAAVAEALAPPLEVLSALALLLLLPVAVSPVDAVTGHDGRCFVASLLAAIAQYGPYNHEVITQVIVSTRGALGTIIALLPNPSAASASVAATGSVEPTSVSRGGGGGLLATGPAGTPLSPLQMGMGMPLAVESPSAGGGGGGGSTRASGTGGFSSDPFDDATAAGVDAALVLCGVAAHSRDVARVLAGKTTLVPTLLAVLRERRGGEQWPPGWHPAQAAQAGLRVRVLRLLATLTTQLGEPSVRGDLVADSGLVPGLLACLGPTQPPAVVAAGLEWLSLLLQHPAFLQDRMQESAFQPKDLMLNPPGPTVNEILSRLLELLQLLPAPSPSRGASQLAMAASTPLTARQTTSLASGSPSGGGLNSSLRTGSTSLNNSLRGGGTPGSGAGAAAGGGGAGGGTAAGAAGAAGNPSLNTSLRGGGTAGGGTAGMRGGGGGGGLPPSAFQSAVAAAAVGPPVDLALGNPAVAAAAAVALHRLAASGASLRTALCGVPGLIAAVLRQVHGLLDQLAMEG</sequence>
<evidence type="ECO:0000256" key="1">
    <source>
        <dbReference type="SAM" id="MobiDB-lite"/>
    </source>
</evidence>
<feature type="compositionally biased region" description="Polar residues" evidence="1">
    <location>
        <begin position="952"/>
        <end position="962"/>
    </location>
</feature>
<feature type="compositionally biased region" description="Gly residues" evidence="1">
    <location>
        <begin position="963"/>
        <end position="986"/>
    </location>
</feature>
<feature type="compositionally biased region" description="Low complexity" evidence="1">
    <location>
        <begin position="108"/>
        <end position="145"/>
    </location>
</feature>
<dbReference type="STRING" id="33097.A0A150H4M6"/>
<feature type="region of interest" description="Disordered" evidence="1">
    <location>
        <begin position="932"/>
        <end position="1022"/>
    </location>
</feature>
<protein>
    <submittedName>
        <fullName evidence="2">Uncharacterized protein</fullName>
    </submittedName>
</protein>
<name>A0A150H4M6_GONPE</name>
<reference evidence="3" key="1">
    <citation type="journal article" date="2016" name="Nat. Commun.">
        <title>The Gonium pectorale genome demonstrates co-option of cell cycle regulation during the evolution of multicellularity.</title>
        <authorList>
            <person name="Hanschen E.R."/>
            <person name="Marriage T.N."/>
            <person name="Ferris P.J."/>
            <person name="Hamaji T."/>
            <person name="Toyoda A."/>
            <person name="Fujiyama A."/>
            <person name="Neme R."/>
            <person name="Noguchi H."/>
            <person name="Minakuchi Y."/>
            <person name="Suzuki M."/>
            <person name="Kawai-Toyooka H."/>
            <person name="Smith D.R."/>
            <person name="Sparks H."/>
            <person name="Anderson J."/>
            <person name="Bakaric R."/>
            <person name="Luria V."/>
            <person name="Karger A."/>
            <person name="Kirschner M.W."/>
            <person name="Durand P.M."/>
            <person name="Michod R.E."/>
            <person name="Nozaki H."/>
            <person name="Olson B.J."/>
        </authorList>
    </citation>
    <scope>NUCLEOTIDE SEQUENCE [LARGE SCALE GENOMIC DNA]</scope>
    <source>
        <strain evidence="3">NIES-2863</strain>
    </source>
</reference>
<dbReference type="InterPro" id="IPR016024">
    <property type="entry name" value="ARM-type_fold"/>
</dbReference>
<gene>
    <name evidence="2" type="ORF">GPECTOR_1g906</name>
</gene>
<feature type="compositionally biased region" description="Gly residues" evidence="1">
    <location>
        <begin position="146"/>
        <end position="167"/>
    </location>
</feature>
<evidence type="ECO:0000313" key="2">
    <source>
        <dbReference type="EMBL" id="KXZ57003.1"/>
    </source>
</evidence>
<organism evidence="2 3">
    <name type="scientific">Gonium pectorale</name>
    <name type="common">Green alga</name>
    <dbReference type="NCBI Taxonomy" id="33097"/>
    <lineage>
        <taxon>Eukaryota</taxon>
        <taxon>Viridiplantae</taxon>
        <taxon>Chlorophyta</taxon>
        <taxon>core chlorophytes</taxon>
        <taxon>Chlorophyceae</taxon>
        <taxon>CS clade</taxon>
        <taxon>Chlamydomonadales</taxon>
        <taxon>Volvocaceae</taxon>
        <taxon>Gonium</taxon>
    </lineage>
</organism>
<feature type="compositionally biased region" description="Polar residues" evidence="1">
    <location>
        <begin position="302"/>
        <end position="319"/>
    </location>
</feature>